<feature type="transmembrane region" description="Helical" evidence="7">
    <location>
        <begin position="58"/>
        <end position="80"/>
    </location>
</feature>
<evidence type="ECO:0000256" key="1">
    <source>
        <dbReference type="ARBA" id="ARBA00004651"/>
    </source>
</evidence>
<dbReference type="CDD" id="cd03228">
    <property type="entry name" value="ABCC_MRP_Like"/>
    <property type="match status" value="1"/>
</dbReference>
<evidence type="ECO:0000259" key="9">
    <source>
        <dbReference type="PROSITE" id="PS50929"/>
    </source>
</evidence>
<dbReference type="Pfam" id="PF00664">
    <property type="entry name" value="ABC_membrane"/>
    <property type="match status" value="1"/>
</dbReference>
<feature type="transmembrane region" description="Helical" evidence="7">
    <location>
        <begin position="136"/>
        <end position="153"/>
    </location>
</feature>
<dbReference type="Pfam" id="PF00005">
    <property type="entry name" value="ABC_tran"/>
    <property type="match status" value="1"/>
</dbReference>
<keyword evidence="3" id="KW-0547">Nucleotide-binding</keyword>
<sequence length="544" mass="60785">MVQVYKKGEFMSLKYAKKSQIISFTILAAIKACNIVFVAYMIQIMLNVASSGSHDYMHLIRLALLTALGQMCFMASNFVYETVKMGIIRDVNMTLKRANLRYLVDQGDPDIKSGLSLMTNDLKQIETNRVTAQLDMIFQGLSFFGAISFAFYSSWQMTLVFLVATIAPALVQMITSSIITKKSKIWAKTNANYTQHVSDSLNGAQATKLYNVRTNIVTRAANAAQQMENALRNMTLTQAWALELIYSAAELFCFIIPCTVGGILMMQGNLKVGTLVMMVDLAMNFITPVVTLFNEFNQVKSTVPMWEKTQTALQHVMKDDKQKISHFEGMEVADLSYVTNSDHKRIFDGVSLQIKPGEKVLLMAPSGWGKTTLLRLLLGLKKPQDGKILLNNKNVTGNWDAAHNYYSYVNQKPFMFDDTLRFNITLGRQVSDEQLKQVINEAGLDELVKEQGLDKQVGENGSELSGGQIQRVEIARALLSGRPILLADEATSALDPKLSLDIHKTLLKNPKVAVLEVAHKISPEEKAMFDVIIHLDKHTVETKM</sequence>
<dbReference type="GO" id="GO:0005524">
    <property type="term" value="F:ATP binding"/>
    <property type="evidence" value="ECO:0007669"/>
    <property type="project" value="UniProtKB-KW"/>
</dbReference>
<keyword evidence="4" id="KW-0067">ATP-binding</keyword>
<dbReference type="EMBL" id="AZEL01000021">
    <property type="protein sequence ID" value="KRL23645.1"/>
    <property type="molecule type" value="Genomic_DNA"/>
</dbReference>
<evidence type="ECO:0000313" key="10">
    <source>
        <dbReference type="EMBL" id="KRL23645.1"/>
    </source>
</evidence>
<keyword evidence="5 7" id="KW-1133">Transmembrane helix</keyword>
<comment type="caution">
    <text evidence="10">The sequence shown here is derived from an EMBL/GenBank/DDBJ whole genome shotgun (WGS) entry which is preliminary data.</text>
</comment>
<evidence type="ECO:0000313" key="11">
    <source>
        <dbReference type="Proteomes" id="UP000051311"/>
    </source>
</evidence>
<proteinExistence type="predicted"/>
<evidence type="ECO:0000259" key="8">
    <source>
        <dbReference type="PROSITE" id="PS50893"/>
    </source>
</evidence>
<dbReference type="SUPFAM" id="SSF90123">
    <property type="entry name" value="ABC transporter transmembrane region"/>
    <property type="match status" value="1"/>
</dbReference>
<dbReference type="STRING" id="1423748.FC37_GL000815"/>
<dbReference type="PROSITE" id="PS50929">
    <property type="entry name" value="ABC_TM1F"/>
    <property type="match status" value="1"/>
</dbReference>
<evidence type="ECO:0000256" key="5">
    <source>
        <dbReference type="ARBA" id="ARBA00022989"/>
    </source>
</evidence>
<dbReference type="AlphaFoldDB" id="A0A0R1NTN4"/>
<organism evidence="10 11">
    <name type="scientific">Lactobacillus gallinarum DSM 10532 = JCM 2011</name>
    <dbReference type="NCBI Taxonomy" id="1423748"/>
    <lineage>
        <taxon>Bacteria</taxon>
        <taxon>Bacillati</taxon>
        <taxon>Bacillota</taxon>
        <taxon>Bacilli</taxon>
        <taxon>Lactobacillales</taxon>
        <taxon>Lactobacillaceae</taxon>
        <taxon>Lactobacillus</taxon>
    </lineage>
</organism>
<dbReference type="SUPFAM" id="SSF52540">
    <property type="entry name" value="P-loop containing nucleoside triphosphate hydrolases"/>
    <property type="match status" value="1"/>
</dbReference>
<dbReference type="PROSITE" id="PS50893">
    <property type="entry name" value="ABC_TRANSPORTER_2"/>
    <property type="match status" value="1"/>
</dbReference>
<dbReference type="InterPro" id="IPR003439">
    <property type="entry name" value="ABC_transporter-like_ATP-bd"/>
</dbReference>
<dbReference type="InterPro" id="IPR027417">
    <property type="entry name" value="P-loop_NTPase"/>
</dbReference>
<dbReference type="SMART" id="SM00382">
    <property type="entry name" value="AAA"/>
    <property type="match status" value="1"/>
</dbReference>
<dbReference type="PROSITE" id="PS00211">
    <property type="entry name" value="ABC_TRANSPORTER_1"/>
    <property type="match status" value="1"/>
</dbReference>
<dbReference type="InterPro" id="IPR036640">
    <property type="entry name" value="ABC1_TM_sf"/>
</dbReference>
<evidence type="ECO:0000256" key="2">
    <source>
        <dbReference type="ARBA" id="ARBA00022692"/>
    </source>
</evidence>
<comment type="subcellular location">
    <subcellularLocation>
        <location evidence="1">Cell membrane</location>
        <topology evidence="1">Multi-pass membrane protein</topology>
    </subcellularLocation>
</comment>
<reference evidence="10 11" key="1">
    <citation type="journal article" date="2015" name="Genome Announc.">
        <title>Expanding the biotechnology potential of lactobacilli through comparative genomics of 213 strains and associated genera.</title>
        <authorList>
            <person name="Sun Z."/>
            <person name="Harris H.M."/>
            <person name="McCann A."/>
            <person name="Guo C."/>
            <person name="Argimon S."/>
            <person name="Zhang W."/>
            <person name="Yang X."/>
            <person name="Jeffery I.B."/>
            <person name="Cooney J.C."/>
            <person name="Kagawa T.F."/>
            <person name="Liu W."/>
            <person name="Song Y."/>
            <person name="Salvetti E."/>
            <person name="Wrobel A."/>
            <person name="Rasinkangas P."/>
            <person name="Parkhill J."/>
            <person name="Rea M.C."/>
            <person name="O'Sullivan O."/>
            <person name="Ritari J."/>
            <person name="Douillard F.P."/>
            <person name="Paul Ross R."/>
            <person name="Yang R."/>
            <person name="Briner A.E."/>
            <person name="Felis G.E."/>
            <person name="de Vos W.M."/>
            <person name="Barrangou R."/>
            <person name="Klaenhammer T.R."/>
            <person name="Caufield P.W."/>
            <person name="Cui Y."/>
            <person name="Zhang H."/>
            <person name="O'Toole P.W."/>
        </authorList>
    </citation>
    <scope>NUCLEOTIDE SEQUENCE [LARGE SCALE GENOMIC DNA]</scope>
    <source>
        <strain evidence="10 11">DSM 10532</strain>
    </source>
</reference>
<feature type="transmembrane region" description="Helical" evidence="7">
    <location>
        <begin position="272"/>
        <end position="293"/>
    </location>
</feature>
<dbReference type="InterPro" id="IPR003593">
    <property type="entry name" value="AAA+_ATPase"/>
</dbReference>
<evidence type="ECO:0000256" key="4">
    <source>
        <dbReference type="ARBA" id="ARBA00022840"/>
    </source>
</evidence>
<dbReference type="Gene3D" id="1.20.1560.10">
    <property type="entry name" value="ABC transporter type 1, transmembrane domain"/>
    <property type="match status" value="1"/>
</dbReference>
<protein>
    <submittedName>
        <fullName evidence="10">ABC transporter</fullName>
    </submittedName>
</protein>
<evidence type="ECO:0000256" key="6">
    <source>
        <dbReference type="ARBA" id="ARBA00023136"/>
    </source>
</evidence>
<accession>A0A0R1NTN4</accession>
<dbReference type="Gene3D" id="3.40.50.300">
    <property type="entry name" value="P-loop containing nucleotide triphosphate hydrolases"/>
    <property type="match status" value="1"/>
</dbReference>
<dbReference type="Proteomes" id="UP000051311">
    <property type="component" value="Unassembled WGS sequence"/>
</dbReference>
<dbReference type="PATRIC" id="fig|1423748.3.peg.857"/>
<dbReference type="GO" id="GO:0005886">
    <property type="term" value="C:plasma membrane"/>
    <property type="evidence" value="ECO:0007669"/>
    <property type="project" value="UniProtKB-SubCell"/>
</dbReference>
<dbReference type="InterPro" id="IPR011527">
    <property type="entry name" value="ABC1_TM_dom"/>
</dbReference>
<feature type="transmembrane region" description="Helical" evidence="7">
    <location>
        <begin position="159"/>
        <end position="179"/>
    </location>
</feature>
<dbReference type="eggNOG" id="COG1132">
    <property type="taxonomic scope" value="Bacteria"/>
</dbReference>
<dbReference type="GO" id="GO:0016887">
    <property type="term" value="F:ATP hydrolysis activity"/>
    <property type="evidence" value="ECO:0007669"/>
    <property type="project" value="InterPro"/>
</dbReference>
<keyword evidence="2 7" id="KW-0812">Transmembrane</keyword>
<feature type="transmembrane region" description="Helical" evidence="7">
    <location>
        <begin position="244"/>
        <end position="266"/>
    </location>
</feature>
<name>A0A0R1NTN4_9LACO</name>
<dbReference type="GO" id="GO:0140359">
    <property type="term" value="F:ABC-type transporter activity"/>
    <property type="evidence" value="ECO:0007669"/>
    <property type="project" value="InterPro"/>
</dbReference>
<dbReference type="PANTHER" id="PTHR24221">
    <property type="entry name" value="ATP-BINDING CASSETTE SUB-FAMILY B"/>
    <property type="match status" value="1"/>
</dbReference>
<evidence type="ECO:0000256" key="7">
    <source>
        <dbReference type="SAM" id="Phobius"/>
    </source>
</evidence>
<feature type="transmembrane region" description="Helical" evidence="7">
    <location>
        <begin position="21"/>
        <end position="46"/>
    </location>
</feature>
<dbReference type="InterPro" id="IPR017871">
    <property type="entry name" value="ABC_transporter-like_CS"/>
</dbReference>
<dbReference type="GO" id="GO:0034040">
    <property type="term" value="F:ATPase-coupled lipid transmembrane transporter activity"/>
    <property type="evidence" value="ECO:0007669"/>
    <property type="project" value="TreeGrafter"/>
</dbReference>
<feature type="domain" description="ABC transmembrane type-1" evidence="9">
    <location>
        <begin position="115"/>
        <end position="301"/>
    </location>
</feature>
<feature type="domain" description="ABC transporter" evidence="8">
    <location>
        <begin position="330"/>
        <end position="544"/>
    </location>
</feature>
<keyword evidence="6 7" id="KW-0472">Membrane</keyword>
<dbReference type="InterPro" id="IPR039421">
    <property type="entry name" value="Type_1_exporter"/>
</dbReference>
<dbReference type="PANTHER" id="PTHR24221:SF654">
    <property type="entry name" value="ATP-BINDING CASSETTE SUB-FAMILY B MEMBER 6"/>
    <property type="match status" value="1"/>
</dbReference>
<gene>
    <name evidence="10" type="ORF">FC37_GL000815</name>
</gene>
<evidence type="ECO:0000256" key="3">
    <source>
        <dbReference type="ARBA" id="ARBA00022741"/>
    </source>
</evidence>